<feature type="domain" description="Protein NO VEIN C-terminal" evidence="1">
    <location>
        <begin position="403"/>
        <end position="466"/>
    </location>
</feature>
<dbReference type="Proteomes" id="UP000002215">
    <property type="component" value="Chromosome"/>
</dbReference>
<sequence>MNARVRTYLIEAARESKRVVYYSDVVKDCDLDIDISSEAGRKKLSEVLGEVSAYENSQVPARPLLSSLAIYKDKARNDHGDGFYKVAEKLGKGSFKQLKDSLYGFSEAEECKRFWRNDDNYRKFASLTTDAGIADGGYFKQEELLFFKQWQYRSYDPKDAEHVAAKTYLMDTVWDKTIKLGKEVVKRLEGFQLEGGKYWSQRGWKEREDGSNVQAAIVKPYTWVKIFKDADKGKDIFFTFGLDASAAREAFIYKIDCQETRDSKLLPSQVELCRSLIPDEAERNTISFEELVNTSLADLISICVGFIEAYTNHYDEIVMAAWGHTVQPSLFKNRLVKKEKPTDGYDTMPASQPSFTGVDIDYVEKGKEQKDLGDRGEGLVLQREVAFLKRHNLHDKAALVGIVKDGEGYDVYSFDEQGNEKYIEVKTTTGNEYTPFYLTHNELAFMRLHAKQYAIYRLYQYNADNNFAEFYELTGDIESQVLMAPTQFKVLIKKEVAI</sequence>
<name>A0A979G4I0_CHIPD</name>
<gene>
    <name evidence="2" type="ordered locus">Cpin_3223</name>
</gene>
<reference evidence="3" key="1">
    <citation type="submission" date="2009-08" db="EMBL/GenBank/DDBJ databases">
        <title>The complete genome of Chitinophaga pinensis DSM 2588.</title>
        <authorList>
            <consortium name="US DOE Joint Genome Institute (JGI-PGF)"/>
            <person name="Lucas S."/>
            <person name="Copeland A."/>
            <person name="Lapidus A."/>
            <person name="Glavina del Rio T."/>
            <person name="Dalin E."/>
            <person name="Tice H."/>
            <person name="Bruce D."/>
            <person name="Goodwin L."/>
            <person name="Pitluck S."/>
            <person name="Kyrpides N."/>
            <person name="Mavromatis K."/>
            <person name="Ivanova N."/>
            <person name="Mikhailova N."/>
            <person name="Sims D."/>
            <person name="Meinche L."/>
            <person name="Brettin T."/>
            <person name="Detter J.C."/>
            <person name="Han C."/>
            <person name="Larimer F."/>
            <person name="Land M."/>
            <person name="Hauser L."/>
            <person name="Markowitz V."/>
            <person name="Cheng J.-F."/>
            <person name="Hugenholtz P."/>
            <person name="Woyke T."/>
            <person name="Wu D."/>
            <person name="Spring S."/>
            <person name="Klenk H.-P."/>
            <person name="Eisen J.A."/>
        </authorList>
    </citation>
    <scope>NUCLEOTIDE SEQUENCE [LARGE SCALE GENOMIC DNA]</scope>
    <source>
        <strain evidence="3">ATCC 43595 / DSM 2588 / LMG 13176 / NBRC 15968 / NCIMB 11800 / UQM 2034</strain>
    </source>
</reference>
<organism evidence="2 3">
    <name type="scientific">Chitinophaga pinensis (strain ATCC 43595 / DSM 2588 / LMG 13176 / NBRC 15968 / NCIMB 11800 / UQM 2034)</name>
    <dbReference type="NCBI Taxonomy" id="485918"/>
    <lineage>
        <taxon>Bacteria</taxon>
        <taxon>Pseudomonadati</taxon>
        <taxon>Bacteroidota</taxon>
        <taxon>Chitinophagia</taxon>
        <taxon>Chitinophagales</taxon>
        <taxon>Chitinophagaceae</taxon>
        <taxon>Chitinophaga</taxon>
    </lineage>
</organism>
<evidence type="ECO:0000313" key="3">
    <source>
        <dbReference type="Proteomes" id="UP000002215"/>
    </source>
</evidence>
<dbReference type="AlphaFoldDB" id="A0A979G4I0"/>
<evidence type="ECO:0000259" key="1">
    <source>
        <dbReference type="Pfam" id="PF13020"/>
    </source>
</evidence>
<dbReference type="EMBL" id="CP001699">
    <property type="protein sequence ID" value="ACU60690.1"/>
    <property type="molecule type" value="Genomic_DNA"/>
</dbReference>
<dbReference type="OrthoDB" id="9781481at2"/>
<dbReference type="KEGG" id="cpi:Cpin_3223"/>
<reference evidence="2 3" key="2">
    <citation type="journal article" date="2010" name="Stand. Genomic Sci.">
        <title>Complete genome sequence of Chitinophaga pinensis type strain (UQM 2034).</title>
        <authorList>
            <person name="Glavina Del Rio T."/>
            <person name="Abt B."/>
            <person name="Spring S."/>
            <person name="Lapidus A."/>
            <person name="Nolan M."/>
            <person name="Tice H."/>
            <person name="Copeland A."/>
            <person name="Cheng J.F."/>
            <person name="Chen F."/>
            <person name="Bruce D."/>
            <person name="Goodwin L."/>
            <person name="Pitluck S."/>
            <person name="Ivanova N."/>
            <person name="Mavromatis K."/>
            <person name="Mikhailova N."/>
            <person name="Pati A."/>
            <person name="Chen A."/>
            <person name="Palaniappan K."/>
            <person name="Land M."/>
            <person name="Hauser L."/>
            <person name="Chang Y.J."/>
            <person name="Jeffries C.D."/>
            <person name="Chain P."/>
            <person name="Saunders E."/>
            <person name="Detter J.C."/>
            <person name="Brettin T."/>
            <person name="Rohde M."/>
            <person name="Goker M."/>
            <person name="Bristow J."/>
            <person name="Eisen J.A."/>
            <person name="Markowitz V."/>
            <person name="Hugenholtz P."/>
            <person name="Kyrpides N.C."/>
            <person name="Klenk H.P."/>
            <person name="Lucas S."/>
        </authorList>
    </citation>
    <scope>NUCLEOTIDE SEQUENCE [LARGE SCALE GENOMIC DNA]</scope>
    <source>
        <strain evidence="3">ATCC 43595 / DSM 2588 / LMG 13176 / NBRC 15968 / NCIMB 11800 / UQM 2034</strain>
    </source>
</reference>
<evidence type="ECO:0000313" key="2">
    <source>
        <dbReference type="EMBL" id="ACU60690.1"/>
    </source>
</evidence>
<dbReference type="InterPro" id="IPR024975">
    <property type="entry name" value="NOV_C"/>
</dbReference>
<accession>A0A979G4I0</accession>
<proteinExistence type="predicted"/>
<protein>
    <recommendedName>
        <fullName evidence="1">Protein NO VEIN C-terminal domain-containing protein</fullName>
    </recommendedName>
</protein>
<dbReference type="RefSeq" id="WP_012790866.1">
    <property type="nucleotide sequence ID" value="NC_013132.1"/>
</dbReference>
<dbReference type="Pfam" id="PF13020">
    <property type="entry name" value="NOV_C"/>
    <property type="match status" value="1"/>
</dbReference>